<dbReference type="EMBL" id="JAWHQM010000005">
    <property type="protein sequence ID" value="KAK5627305.1"/>
    <property type="molecule type" value="Genomic_DNA"/>
</dbReference>
<evidence type="ECO:0000313" key="3">
    <source>
        <dbReference type="Proteomes" id="UP001305414"/>
    </source>
</evidence>
<dbReference type="PANTHER" id="PTHR39598">
    <property type="entry name" value="AUSTINOL SYNTHESIS PROTEIN F-RELATED"/>
    <property type="match status" value="1"/>
</dbReference>
<sequence>MSSQTAQSRRRQTALAVIDTYNKWDLEAMLAIRTEDCVHQVIPQSLGRQPLNNAEYRTYFATWIPLFKDFTVTINDLVEDEKENKVAMWAQSKAMTDIGPYTNEYVVILHMNEAGDKVTKFVEFVDSQFSVTFFAKLREHQAQKASST</sequence>
<keyword evidence="3" id="KW-1185">Reference proteome</keyword>
<dbReference type="Proteomes" id="UP001305414">
    <property type="component" value="Unassembled WGS sequence"/>
</dbReference>
<organism evidence="2 3">
    <name type="scientific">Xylaria bambusicola</name>
    <dbReference type="NCBI Taxonomy" id="326684"/>
    <lineage>
        <taxon>Eukaryota</taxon>
        <taxon>Fungi</taxon>
        <taxon>Dikarya</taxon>
        <taxon>Ascomycota</taxon>
        <taxon>Pezizomycotina</taxon>
        <taxon>Sordariomycetes</taxon>
        <taxon>Xylariomycetidae</taxon>
        <taxon>Xylariales</taxon>
        <taxon>Xylariaceae</taxon>
        <taxon>Xylaria</taxon>
    </lineage>
</organism>
<dbReference type="Pfam" id="PF12680">
    <property type="entry name" value="SnoaL_2"/>
    <property type="match status" value="1"/>
</dbReference>
<dbReference type="InterPro" id="IPR037401">
    <property type="entry name" value="SnoaL-like"/>
</dbReference>
<feature type="domain" description="SnoaL-like" evidence="1">
    <location>
        <begin position="16"/>
        <end position="118"/>
    </location>
</feature>
<dbReference type="AlphaFoldDB" id="A0AAN7YW37"/>
<dbReference type="SUPFAM" id="SSF54427">
    <property type="entry name" value="NTF2-like"/>
    <property type="match status" value="1"/>
</dbReference>
<proteinExistence type="predicted"/>
<dbReference type="PANTHER" id="PTHR39598:SF1">
    <property type="entry name" value="AUSTINOID BIOSYNTHESIS CLUSTERS PROTEIN F-RELATED"/>
    <property type="match status" value="1"/>
</dbReference>
<evidence type="ECO:0000313" key="2">
    <source>
        <dbReference type="EMBL" id="KAK5627305.1"/>
    </source>
</evidence>
<comment type="caution">
    <text evidence="2">The sequence shown here is derived from an EMBL/GenBank/DDBJ whole genome shotgun (WGS) entry which is preliminary data.</text>
</comment>
<dbReference type="InterPro" id="IPR050977">
    <property type="entry name" value="Fungal_Meroterpenoid_Isomerase"/>
</dbReference>
<dbReference type="InterPro" id="IPR032710">
    <property type="entry name" value="NTF2-like_dom_sf"/>
</dbReference>
<protein>
    <recommendedName>
        <fullName evidence="1">SnoaL-like domain-containing protein</fullName>
    </recommendedName>
</protein>
<evidence type="ECO:0000259" key="1">
    <source>
        <dbReference type="Pfam" id="PF12680"/>
    </source>
</evidence>
<gene>
    <name evidence="2" type="ORF">RRF57_003020</name>
</gene>
<reference evidence="2 3" key="1">
    <citation type="submission" date="2023-10" db="EMBL/GenBank/DDBJ databases">
        <title>Draft genome sequence of Xylaria bambusicola isolate GMP-LS, the root and basal stem rot pathogen of sugarcane in Indonesia.</title>
        <authorList>
            <person name="Selvaraj P."/>
            <person name="Muralishankar V."/>
            <person name="Muruganantham S."/>
            <person name="Sp S."/>
            <person name="Haryani S."/>
            <person name="Lau K.J.X."/>
            <person name="Naqvi N.I."/>
        </authorList>
    </citation>
    <scope>NUCLEOTIDE SEQUENCE [LARGE SCALE GENOMIC DNA]</scope>
    <source>
        <strain evidence="2">GMP-LS</strain>
    </source>
</reference>
<accession>A0AAN7YW37</accession>
<name>A0AAN7YW37_9PEZI</name>
<dbReference type="Gene3D" id="3.10.450.50">
    <property type="match status" value="1"/>
</dbReference>